<comment type="subcellular location">
    <subcellularLocation>
        <location evidence="1">Cell membrane</location>
        <topology evidence="1">Multi-pass membrane protein</topology>
    </subcellularLocation>
</comment>
<dbReference type="AlphaFoldDB" id="A0A4Y3KXE7"/>
<sequence length="750" mass="79890">MPETGPMTSPPDGIPGTPRPVDRTPAGTESGTPRPGERAHHAGTAPEATSPEDAAGGAAVAGSGRGRPGTGDAALLRRIGALLAPHRGALLLVALSIVVASVLGIVTPFLTQRVFDDALFPVDGSGVDLPLLTWLVAAMIVIPLLSAAIGVGQTYLTTKIGNLAMAELRGRLFEHLERMELAFFTATKTGSIQSRLANDVGGVRSVLTTTASSILSNTVTVLASLVAMLLLSWQLTVVAVALMPVFVVLQRRVGARRQVIARQTQESLSDMTAITEEALSVSGVLLTKVFNRSDTEIARYRAENDRQVTLQVRQAMAGQGFFGVVTAFMAITPALVYLVAGYMITGRAGTDTLTAGTLVAFSTLQARLLMPVISLMRVALDVQTSLALFRRIFEYLDLTPAITDRPGAVHLDPEQTRGRVELDEVWFRYPPPPRLTQPPPAPGGRRGGGFGMRGAMAGLAAPSGGRHPGGAAGVVRLPRDEPEPATDDALAGSRRRAWAVRDVSLVVEPGQLAAFVGPSGAGKTTLSYLVPRLYEVDRGAVRVDGHDVRDLTLSSLADTVGMVTQDPYLFHATIADNLRYARPDATDDELVEACRAANIHDRIEAFEHGYRTLVGERGYRLSGGEKQRIAIARVLLKDPRVLILDEATSALDTASERLVQSALARAVRQRTTLAIAHRLSTIRDADVIFVVDDGRVVERGSHDELVTAPDGLYARLYAEQFGGGRVEARFSDGVMFTDGVVLAQPAPPHA</sequence>
<keyword evidence="12" id="KW-1185">Reference proteome</keyword>
<evidence type="ECO:0000259" key="10">
    <source>
        <dbReference type="PROSITE" id="PS50929"/>
    </source>
</evidence>
<evidence type="ECO:0000256" key="6">
    <source>
        <dbReference type="ARBA" id="ARBA00023136"/>
    </source>
</evidence>
<feature type="transmembrane region" description="Helical" evidence="8">
    <location>
        <begin position="88"/>
        <end position="111"/>
    </location>
</feature>
<feature type="compositionally biased region" description="Pro residues" evidence="7">
    <location>
        <begin position="429"/>
        <end position="442"/>
    </location>
</feature>
<evidence type="ECO:0000313" key="11">
    <source>
        <dbReference type="EMBL" id="GEA88753.1"/>
    </source>
</evidence>
<comment type="caution">
    <text evidence="11">The sequence shown here is derived from an EMBL/GenBank/DDBJ whole genome shotgun (WGS) entry which is preliminary data.</text>
</comment>
<evidence type="ECO:0000256" key="1">
    <source>
        <dbReference type="ARBA" id="ARBA00004651"/>
    </source>
</evidence>
<dbReference type="InterPro" id="IPR027417">
    <property type="entry name" value="P-loop_NTPase"/>
</dbReference>
<dbReference type="InterPro" id="IPR003439">
    <property type="entry name" value="ABC_transporter-like_ATP-bd"/>
</dbReference>
<reference evidence="11" key="1">
    <citation type="submission" date="2019-06" db="EMBL/GenBank/DDBJ databases">
        <title>Whole genome shotgun sequence of Cellulomonas cellasea NBRC 3753.</title>
        <authorList>
            <person name="Hosoyama A."/>
            <person name="Uohara A."/>
            <person name="Ohji S."/>
            <person name="Ichikawa N."/>
        </authorList>
    </citation>
    <scope>NUCLEOTIDE SEQUENCE [LARGE SCALE GENOMIC DNA]</scope>
    <source>
        <strain evidence="11">NBRC 3753</strain>
    </source>
</reference>
<feature type="region of interest" description="Disordered" evidence="7">
    <location>
        <begin position="1"/>
        <end position="67"/>
    </location>
</feature>
<feature type="domain" description="ABC transporter" evidence="9">
    <location>
        <begin position="485"/>
        <end position="718"/>
    </location>
</feature>
<evidence type="ECO:0000256" key="5">
    <source>
        <dbReference type="ARBA" id="ARBA00022989"/>
    </source>
</evidence>
<dbReference type="SMART" id="SM00382">
    <property type="entry name" value="AAA"/>
    <property type="match status" value="1"/>
</dbReference>
<dbReference type="SUPFAM" id="SSF90123">
    <property type="entry name" value="ABC transporter transmembrane region"/>
    <property type="match status" value="1"/>
</dbReference>
<feature type="transmembrane region" description="Helical" evidence="8">
    <location>
        <begin position="321"/>
        <end position="344"/>
    </location>
</feature>
<organism evidence="11 12">
    <name type="scientific">Cellulomonas cellasea</name>
    <dbReference type="NCBI Taxonomy" id="43670"/>
    <lineage>
        <taxon>Bacteria</taxon>
        <taxon>Bacillati</taxon>
        <taxon>Actinomycetota</taxon>
        <taxon>Actinomycetes</taxon>
        <taxon>Micrococcales</taxon>
        <taxon>Cellulomonadaceae</taxon>
        <taxon>Cellulomonas</taxon>
    </lineage>
</organism>
<proteinExistence type="predicted"/>
<dbReference type="PROSITE" id="PS00211">
    <property type="entry name" value="ABC_TRANSPORTER_1"/>
    <property type="match status" value="1"/>
</dbReference>
<dbReference type="GO" id="GO:0005886">
    <property type="term" value="C:plasma membrane"/>
    <property type="evidence" value="ECO:0007669"/>
    <property type="project" value="UniProtKB-SubCell"/>
</dbReference>
<dbReference type="Pfam" id="PF00664">
    <property type="entry name" value="ABC_membrane"/>
    <property type="match status" value="1"/>
</dbReference>
<keyword evidence="4" id="KW-0067">ATP-binding</keyword>
<dbReference type="SUPFAM" id="SSF52540">
    <property type="entry name" value="P-loop containing nucleoside triphosphate hydrolases"/>
    <property type="match status" value="1"/>
</dbReference>
<dbReference type="FunFam" id="3.40.50.300:FF:000218">
    <property type="entry name" value="Multidrug ABC transporter ATP-binding protein"/>
    <property type="match status" value="1"/>
</dbReference>
<feature type="transmembrane region" description="Helical" evidence="8">
    <location>
        <begin position="231"/>
        <end position="249"/>
    </location>
</feature>
<keyword evidence="2 8" id="KW-0812">Transmembrane</keyword>
<dbReference type="InterPro" id="IPR039421">
    <property type="entry name" value="Type_1_exporter"/>
</dbReference>
<dbReference type="CDD" id="cd18550">
    <property type="entry name" value="ABC_6TM_exporter_like"/>
    <property type="match status" value="1"/>
</dbReference>
<feature type="region of interest" description="Disordered" evidence="7">
    <location>
        <begin position="429"/>
        <end position="448"/>
    </location>
</feature>
<dbReference type="PROSITE" id="PS50929">
    <property type="entry name" value="ABC_TM1F"/>
    <property type="match status" value="1"/>
</dbReference>
<dbReference type="GO" id="GO:0090374">
    <property type="term" value="P:oligopeptide export from mitochondrion"/>
    <property type="evidence" value="ECO:0007669"/>
    <property type="project" value="TreeGrafter"/>
</dbReference>
<feature type="domain" description="ABC transmembrane type-1" evidence="10">
    <location>
        <begin position="91"/>
        <end position="384"/>
    </location>
</feature>
<dbReference type="Pfam" id="PF00005">
    <property type="entry name" value="ABC_tran"/>
    <property type="match status" value="1"/>
</dbReference>
<keyword evidence="6 8" id="KW-0472">Membrane</keyword>
<dbReference type="Proteomes" id="UP000317046">
    <property type="component" value="Unassembled WGS sequence"/>
</dbReference>
<dbReference type="InterPro" id="IPR017871">
    <property type="entry name" value="ABC_transporter-like_CS"/>
</dbReference>
<dbReference type="InterPro" id="IPR011527">
    <property type="entry name" value="ABC1_TM_dom"/>
</dbReference>
<feature type="transmembrane region" description="Helical" evidence="8">
    <location>
        <begin position="131"/>
        <end position="156"/>
    </location>
</feature>
<evidence type="ECO:0000313" key="12">
    <source>
        <dbReference type="Proteomes" id="UP000317046"/>
    </source>
</evidence>
<evidence type="ECO:0000256" key="3">
    <source>
        <dbReference type="ARBA" id="ARBA00022741"/>
    </source>
</evidence>
<dbReference type="PANTHER" id="PTHR43394">
    <property type="entry name" value="ATP-DEPENDENT PERMEASE MDL1, MITOCHONDRIAL"/>
    <property type="match status" value="1"/>
</dbReference>
<feature type="transmembrane region" description="Helical" evidence="8">
    <location>
        <begin position="205"/>
        <end position="225"/>
    </location>
</feature>
<dbReference type="EMBL" id="BJLR01000025">
    <property type="protein sequence ID" value="GEA88753.1"/>
    <property type="molecule type" value="Genomic_DNA"/>
</dbReference>
<name>A0A4Y3KXE7_9CELL</name>
<dbReference type="Gene3D" id="1.20.1560.10">
    <property type="entry name" value="ABC transporter type 1, transmembrane domain"/>
    <property type="match status" value="1"/>
</dbReference>
<keyword evidence="3" id="KW-0547">Nucleotide-binding</keyword>
<dbReference type="GO" id="GO:0005524">
    <property type="term" value="F:ATP binding"/>
    <property type="evidence" value="ECO:0007669"/>
    <property type="project" value="UniProtKB-KW"/>
</dbReference>
<dbReference type="InterPro" id="IPR003593">
    <property type="entry name" value="AAA+_ATPase"/>
</dbReference>
<protein>
    <recommendedName>
        <fullName evidence="13">Multidrug ABC transporter ATP-binding protein</fullName>
    </recommendedName>
</protein>
<dbReference type="GO" id="GO:0015421">
    <property type="term" value="F:ABC-type oligopeptide transporter activity"/>
    <property type="evidence" value="ECO:0007669"/>
    <property type="project" value="TreeGrafter"/>
</dbReference>
<evidence type="ECO:0000256" key="8">
    <source>
        <dbReference type="SAM" id="Phobius"/>
    </source>
</evidence>
<evidence type="ECO:0000256" key="2">
    <source>
        <dbReference type="ARBA" id="ARBA00022692"/>
    </source>
</evidence>
<dbReference type="InterPro" id="IPR036640">
    <property type="entry name" value="ABC1_TM_sf"/>
</dbReference>
<keyword evidence="5 8" id="KW-1133">Transmembrane helix</keyword>
<evidence type="ECO:0008006" key="13">
    <source>
        <dbReference type="Google" id="ProtNLM"/>
    </source>
</evidence>
<evidence type="ECO:0000259" key="9">
    <source>
        <dbReference type="PROSITE" id="PS50893"/>
    </source>
</evidence>
<dbReference type="GO" id="GO:0016887">
    <property type="term" value="F:ATP hydrolysis activity"/>
    <property type="evidence" value="ECO:0007669"/>
    <property type="project" value="InterPro"/>
</dbReference>
<evidence type="ECO:0000256" key="7">
    <source>
        <dbReference type="SAM" id="MobiDB-lite"/>
    </source>
</evidence>
<evidence type="ECO:0000256" key="4">
    <source>
        <dbReference type="ARBA" id="ARBA00022840"/>
    </source>
</evidence>
<dbReference type="Gene3D" id="3.40.50.300">
    <property type="entry name" value="P-loop containing nucleotide triphosphate hydrolases"/>
    <property type="match status" value="1"/>
</dbReference>
<gene>
    <name evidence="11" type="ORF">CCE01nite_27020</name>
</gene>
<dbReference type="PROSITE" id="PS50893">
    <property type="entry name" value="ABC_TRANSPORTER_2"/>
    <property type="match status" value="1"/>
</dbReference>
<dbReference type="PANTHER" id="PTHR43394:SF1">
    <property type="entry name" value="ATP-BINDING CASSETTE SUB-FAMILY B MEMBER 10, MITOCHONDRIAL"/>
    <property type="match status" value="1"/>
</dbReference>
<accession>A0A4Y3KXE7</accession>